<accession>A0A5Q6PCD9</accession>
<comment type="caution">
    <text evidence="2">The sequence shown here is derived from an EMBL/GenBank/DDBJ whole genome shotgun (WGS) entry which is preliminary data.</text>
</comment>
<keyword evidence="1" id="KW-0472">Membrane</keyword>
<dbReference type="EMBL" id="VUAA01000070">
    <property type="protein sequence ID" value="KAA1252471.1"/>
    <property type="molecule type" value="Genomic_DNA"/>
</dbReference>
<keyword evidence="1" id="KW-0812">Transmembrane</keyword>
<organism evidence="2 3">
    <name type="scientific">Vibrio cholerae</name>
    <dbReference type="NCBI Taxonomy" id="666"/>
    <lineage>
        <taxon>Bacteria</taxon>
        <taxon>Pseudomonadati</taxon>
        <taxon>Pseudomonadota</taxon>
        <taxon>Gammaproteobacteria</taxon>
        <taxon>Vibrionales</taxon>
        <taxon>Vibrionaceae</taxon>
        <taxon>Vibrio</taxon>
    </lineage>
</organism>
<dbReference type="Proteomes" id="UP000323225">
    <property type="component" value="Unassembled WGS sequence"/>
</dbReference>
<evidence type="ECO:0000313" key="3">
    <source>
        <dbReference type="Proteomes" id="UP000323225"/>
    </source>
</evidence>
<keyword evidence="1" id="KW-1133">Transmembrane helix</keyword>
<evidence type="ECO:0000313" key="2">
    <source>
        <dbReference type="EMBL" id="KAA1252471.1"/>
    </source>
</evidence>
<name>A0A5Q6PCD9_VIBCL</name>
<reference evidence="2 3" key="1">
    <citation type="submission" date="2019-09" db="EMBL/GenBank/DDBJ databases">
        <authorList>
            <person name="Kritzky A."/>
            <person name="Schelkanova E.Y."/>
            <person name="Alkhova Z.V."/>
            <person name="Smirnova N.I."/>
        </authorList>
    </citation>
    <scope>NUCLEOTIDE SEQUENCE [LARGE SCALE GENOMIC DNA]</scope>
    <source>
        <strain evidence="2 3">M1526</strain>
    </source>
</reference>
<feature type="transmembrane region" description="Helical" evidence="1">
    <location>
        <begin position="6"/>
        <end position="25"/>
    </location>
</feature>
<sequence>MEPNDVLALVFSGIGSLFICAYYMNRKKSTCCECKELISHQKQNRYHLEKDGEKFAICKRCYNRLSKLGSLNATQCSCCGKAFSKRMKILEWQGEHKTYFLCISCNGKASHRMSRNFVANDVFPPEFIQSCSNYESFEHLAKSSGLKLQTQSDFDKADWERFIQANTSFSSWGNMKKQAEKKVLQKQNDSIVKTLMKKNV</sequence>
<dbReference type="RefSeq" id="WP_100068011.1">
    <property type="nucleotide sequence ID" value="NZ_CP095332.1"/>
</dbReference>
<proteinExistence type="predicted"/>
<dbReference type="AlphaFoldDB" id="A0A5Q6PCD9"/>
<protein>
    <submittedName>
        <fullName evidence="2">Uncharacterized protein</fullName>
    </submittedName>
</protein>
<gene>
    <name evidence="2" type="ORF">F0M16_22755</name>
</gene>
<evidence type="ECO:0000256" key="1">
    <source>
        <dbReference type="SAM" id="Phobius"/>
    </source>
</evidence>